<keyword evidence="3 5" id="KW-1133">Transmembrane helix</keyword>
<feature type="transmembrane region" description="Helical" evidence="5">
    <location>
        <begin position="87"/>
        <end position="115"/>
    </location>
</feature>
<evidence type="ECO:0000259" key="6">
    <source>
        <dbReference type="PROSITE" id="PS50850"/>
    </source>
</evidence>
<feature type="transmembrane region" description="Helical" evidence="5">
    <location>
        <begin position="381"/>
        <end position="400"/>
    </location>
</feature>
<dbReference type="RefSeq" id="WP_175207112.1">
    <property type="nucleotide sequence ID" value="NZ_CADILG010000013.1"/>
</dbReference>
<organism evidence="7 8">
    <name type="scientific">Achromobacter anxifer</name>
    <dbReference type="NCBI Taxonomy" id="1287737"/>
    <lineage>
        <taxon>Bacteria</taxon>
        <taxon>Pseudomonadati</taxon>
        <taxon>Pseudomonadota</taxon>
        <taxon>Betaproteobacteria</taxon>
        <taxon>Burkholderiales</taxon>
        <taxon>Alcaligenaceae</taxon>
        <taxon>Achromobacter</taxon>
    </lineage>
</organism>
<feature type="domain" description="Major facilitator superfamily (MFS) profile" evidence="6">
    <location>
        <begin position="22"/>
        <end position="432"/>
    </location>
</feature>
<feature type="transmembrane region" description="Helical" evidence="5">
    <location>
        <begin position="174"/>
        <end position="195"/>
    </location>
</feature>
<evidence type="ECO:0000313" key="8">
    <source>
        <dbReference type="Proteomes" id="UP000494117"/>
    </source>
</evidence>
<dbReference type="Pfam" id="PF07690">
    <property type="entry name" value="MFS_1"/>
    <property type="match status" value="1"/>
</dbReference>
<reference evidence="7 8" key="1">
    <citation type="submission" date="2020-04" db="EMBL/GenBank/DDBJ databases">
        <authorList>
            <person name="De Canck E."/>
        </authorList>
    </citation>
    <scope>NUCLEOTIDE SEQUENCE [LARGE SCALE GENOMIC DNA]</scope>
    <source>
        <strain evidence="7 8">LMG 26858</strain>
    </source>
</reference>
<dbReference type="InterPro" id="IPR000849">
    <property type="entry name" value="Sugar_P_transporter"/>
</dbReference>
<comment type="subcellular location">
    <subcellularLocation>
        <location evidence="1">Membrane</location>
        <topology evidence="1">Multi-pass membrane protein</topology>
    </subcellularLocation>
</comment>
<evidence type="ECO:0000313" key="7">
    <source>
        <dbReference type="EMBL" id="CAB3861184.1"/>
    </source>
</evidence>
<feature type="transmembrane region" description="Helical" evidence="5">
    <location>
        <begin position="285"/>
        <end position="309"/>
    </location>
</feature>
<evidence type="ECO:0000256" key="2">
    <source>
        <dbReference type="ARBA" id="ARBA00022692"/>
    </source>
</evidence>
<proteinExistence type="predicted"/>
<dbReference type="Gene3D" id="1.20.1250.20">
    <property type="entry name" value="MFS general substrate transporter like domains"/>
    <property type="match status" value="2"/>
</dbReference>
<gene>
    <name evidence="7" type="primary">dgoT</name>
    <name evidence="7" type="ORF">LMG26858_02229</name>
</gene>
<dbReference type="GO" id="GO:0022857">
    <property type="term" value="F:transmembrane transporter activity"/>
    <property type="evidence" value="ECO:0007669"/>
    <property type="project" value="InterPro"/>
</dbReference>
<dbReference type="InterPro" id="IPR011701">
    <property type="entry name" value="MFS"/>
</dbReference>
<dbReference type="PANTHER" id="PTHR11662:SF333">
    <property type="entry name" value="D-GALACTONATE TRANSPORTER"/>
    <property type="match status" value="1"/>
</dbReference>
<dbReference type="GO" id="GO:0016020">
    <property type="term" value="C:membrane"/>
    <property type="evidence" value="ECO:0007669"/>
    <property type="project" value="UniProtKB-SubCell"/>
</dbReference>
<dbReference type="InterPro" id="IPR020846">
    <property type="entry name" value="MFS_dom"/>
</dbReference>
<feature type="transmembrane region" description="Helical" evidence="5">
    <location>
        <begin position="406"/>
        <end position="427"/>
    </location>
</feature>
<feature type="transmembrane region" description="Helical" evidence="5">
    <location>
        <begin position="20"/>
        <end position="35"/>
    </location>
</feature>
<keyword evidence="8" id="KW-1185">Reference proteome</keyword>
<feature type="transmembrane region" description="Helical" evidence="5">
    <location>
        <begin position="247"/>
        <end position="265"/>
    </location>
</feature>
<dbReference type="PROSITE" id="PS50850">
    <property type="entry name" value="MFS"/>
    <property type="match status" value="1"/>
</dbReference>
<dbReference type="InterPro" id="IPR050382">
    <property type="entry name" value="MFS_Na/Anion_cotransporter"/>
</dbReference>
<evidence type="ECO:0000256" key="1">
    <source>
        <dbReference type="ARBA" id="ARBA00004141"/>
    </source>
</evidence>
<feature type="transmembrane region" description="Helical" evidence="5">
    <location>
        <begin position="344"/>
        <end position="369"/>
    </location>
</feature>
<keyword evidence="4 5" id="KW-0472">Membrane</keyword>
<keyword evidence="2 5" id="KW-0812">Transmembrane</keyword>
<dbReference type="SUPFAM" id="SSF103473">
    <property type="entry name" value="MFS general substrate transporter"/>
    <property type="match status" value="1"/>
</dbReference>
<name>A0A6S7CT49_9BURK</name>
<dbReference type="EMBL" id="CADILG010000013">
    <property type="protein sequence ID" value="CAB3861184.1"/>
    <property type="molecule type" value="Genomic_DNA"/>
</dbReference>
<dbReference type="NCBIfam" id="TIGR00893">
    <property type="entry name" value="2A0114"/>
    <property type="match status" value="1"/>
</dbReference>
<dbReference type="PIRSF" id="PIRSF002808">
    <property type="entry name" value="Hexose_phosphate_transp"/>
    <property type="match status" value="1"/>
</dbReference>
<evidence type="ECO:0000256" key="5">
    <source>
        <dbReference type="SAM" id="Phobius"/>
    </source>
</evidence>
<dbReference type="AlphaFoldDB" id="A0A6S7CT49"/>
<feature type="transmembrane region" description="Helical" evidence="5">
    <location>
        <begin position="321"/>
        <end position="338"/>
    </location>
</feature>
<dbReference type="PANTHER" id="PTHR11662">
    <property type="entry name" value="SOLUTE CARRIER FAMILY 17"/>
    <property type="match status" value="1"/>
</dbReference>
<evidence type="ECO:0000256" key="4">
    <source>
        <dbReference type="ARBA" id="ARBA00023136"/>
    </source>
</evidence>
<dbReference type="Proteomes" id="UP000494117">
    <property type="component" value="Unassembled WGS sequence"/>
</dbReference>
<accession>A0A6S7CT49</accession>
<dbReference type="InterPro" id="IPR036259">
    <property type="entry name" value="MFS_trans_sf"/>
</dbReference>
<sequence length="436" mass="47881">MSTATHAGLQGAQRPTRSRYLIMVMLFITVVINYLDRSNLSIAAPALKDEFGLDTVHEGLILSAFGWTYAAMQIPGGWLVDRVSPRVLYAAALILWSAATFFMGFAGSFVILFVLRLAVGALEAPAYPINNRVVTTWFPERERATAIGFYTSGQFVGLAFLTPVLAWLQHHYGWHMVFVSTGLLGIVWGVLWFMIYREPRQFKGANAAEIELIQQGGGVVDLDRSVKEKKAPFNWNDLGLVMSKRKLWGVYLGQFCLTSTLWFFLTWFPTYLVKYRGMDFIKSGFLASVPFLAAFIGVLCSGVLSDFLIRRGATVGLARKLPIILGLLISTSMIGANFTDSTPWVIFFLAVAFFGNGLASITWSLVSTLAPVRLLGLTGGVFNFVGNLSSICTPIVIGFLVTKESFAPAIVYVSSLALLGALSYILLVGKVERIEA</sequence>
<dbReference type="CDD" id="cd17319">
    <property type="entry name" value="MFS_ExuT_GudP_like"/>
    <property type="match status" value="1"/>
</dbReference>
<protein>
    <submittedName>
        <fullName evidence="7">D-galactonate transporter</fullName>
    </submittedName>
</protein>
<feature type="transmembrane region" description="Helical" evidence="5">
    <location>
        <begin position="147"/>
        <end position="168"/>
    </location>
</feature>
<evidence type="ECO:0000256" key="3">
    <source>
        <dbReference type="ARBA" id="ARBA00022989"/>
    </source>
</evidence>